<evidence type="ECO:0000256" key="2">
    <source>
        <dbReference type="ARBA" id="ARBA00023319"/>
    </source>
</evidence>
<organism evidence="5 6">
    <name type="scientific">Coilia grayii</name>
    <name type="common">Gray's grenadier anchovy</name>
    <dbReference type="NCBI Taxonomy" id="363190"/>
    <lineage>
        <taxon>Eukaryota</taxon>
        <taxon>Metazoa</taxon>
        <taxon>Chordata</taxon>
        <taxon>Craniata</taxon>
        <taxon>Vertebrata</taxon>
        <taxon>Euteleostomi</taxon>
        <taxon>Actinopterygii</taxon>
        <taxon>Neopterygii</taxon>
        <taxon>Teleostei</taxon>
        <taxon>Clupei</taxon>
        <taxon>Clupeiformes</taxon>
        <taxon>Clupeoidei</taxon>
        <taxon>Engraulidae</taxon>
        <taxon>Coilinae</taxon>
        <taxon>Coilia</taxon>
    </lineage>
</organism>
<dbReference type="EMBL" id="JBHFQA010000003">
    <property type="protein sequence ID" value="KAL2101475.1"/>
    <property type="molecule type" value="Genomic_DNA"/>
</dbReference>
<dbReference type="InterPro" id="IPR050412">
    <property type="entry name" value="Ig-like_Receptors_ImmuneReg"/>
</dbReference>
<evidence type="ECO:0000256" key="1">
    <source>
        <dbReference type="ARBA" id="ARBA00023157"/>
    </source>
</evidence>
<dbReference type="Gene3D" id="2.60.40.10">
    <property type="entry name" value="Immunoglobulins"/>
    <property type="match status" value="2"/>
</dbReference>
<keyword evidence="3" id="KW-0472">Membrane</keyword>
<dbReference type="GO" id="GO:0007166">
    <property type="term" value="P:cell surface receptor signaling pathway"/>
    <property type="evidence" value="ECO:0007669"/>
    <property type="project" value="UniProtKB-ARBA"/>
</dbReference>
<keyword evidence="3" id="KW-0812">Transmembrane</keyword>
<name>A0ABD1KQP8_9TELE</name>
<dbReference type="InterPro" id="IPR013151">
    <property type="entry name" value="Immunoglobulin_dom"/>
</dbReference>
<dbReference type="PANTHER" id="PTHR11738:SF186">
    <property type="entry name" value="OSTEOCLAST-ASSOCIATED IMMUNOGLOBULIN-LIKE RECEPTOR"/>
    <property type="match status" value="1"/>
</dbReference>
<dbReference type="InterPro" id="IPR036179">
    <property type="entry name" value="Ig-like_dom_sf"/>
</dbReference>
<dbReference type="AlphaFoldDB" id="A0ABD1KQP8"/>
<dbReference type="InterPro" id="IPR013783">
    <property type="entry name" value="Ig-like_fold"/>
</dbReference>
<evidence type="ECO:0000313" key="6">
    <source>
        <dbReference type="Proteomes" id="UP001591681"/>
    </source>
</evidence>
<dbReference type="SUPFAM" id="SSF48726">
    <property type="entry name" value="Immunoglobulin"/>
    <property type="match status" value="2"/>
</dbReference>
<dbReference type="PROSITE" id="PS50835">
    <property type="entry name" value="IG_LIKE"/>
    <property type="match status" value="1"/>
</dbReference>
<keyword evidence="1" id="KW-1015">Disulfide bond</keyword>
<feature type="transmembrane region" description="Helical" evidence="3">
    <location>
        <begin position="200"/>
        <end position="221"/>
    </location>
</feature>
<gene>
    <name evidence="5" type="ORF">ACEWY4_003236</name>
</gene>
<sequence>MTCSISTQYLGGRFTLQQLSGSYRETKAASGTSADFTIRQVDFVHEGSYYCQYQTRVSGRNFTSGRSDSVSFSVVVSLPQPIISASAPDGELSWGPHGPEVPHGQSFSIICSIESQYQGGSFHLISDGSKEVLTELAVNNSASFYFPEAAFPHEGNYSCFYEVTLSTRPFTSTRTDELSMTVRELTLMEWSRRITSAHPIVFSGAILGLILWLVLIAVCLLQKMNRSQEYVVNEEYWAMTTYDTPSNLTEKE</sequence>
<keyword evidence="3" id="KW-1133">Transmembrane helix</keyword>
<keyword evidence="6" id="KW-1185">Reference proteome</keyword>
<keyword evidence="2" id="KW-0393">Immunoglobulin domain</keyword>
<dbReference type="Pfam" id="PF00047">
    <property type="entry name" value="ig"/>
    <property type="match status" value="1"/>
</dbReference>
<comment type="caution">
    <text evidence="5">The sequence shown here is derived from an EMBL/GenBank/DDBJ whole genome shotgun (WGS) entry which is preliminary data.</text>
</comment>
<accession>A0ABD1KQP8</accession>
<protein>
    <recommendedName>
        <fullName evidence="4">Ig-like domain-containing protein</fullName>
    </recommendedName>
</protein>
<feature type="domain" description="Ig-like" evidence="4">
    <location>
        <begin position="81"/>
        <end position="171"/>
    </location>
</feature>
<reference evidence="5 6" key="1">
    <citation type="submission" date="2024-09" db="EMBL/GenBank/DDBJ databases">
        <title>A chromosome-level genome assembly of Gray's grenadier anchovy, Coilia grayii.</title>
        <authorList>
            <person name="Fu Z."/>
        </authorList>
    </citation>
    <scope>NUCLEOTIDE SEQUENCE [LARGE SCALE GENOMIC DNA]</scope>
    <source>
        <strain evidence="5">G4</strain>
        <tissue evidence="5">Muscle</tissue>
    </source>
</reference>
<proteinExistence type="predicted"/>
<dbReference type="InterPro" id="IPR007110">
    <property type="entry name" value="Ig-like_dom"/>
</dbReference>
<dbReference type="PANTHER" id="PTHR11738">
    <property type="entry name" value="MHC CLASS I NK CELL RECEPTOR"/>
    <property type="match status" value="1"/>
</dbReference>
<dbReference type="Proteomes" id="UP001591681">
    <property type="component" value="Unassembled WGS sequence"/>
</dbReference>
<evidence type="ECO:0000313" key="5">
    <source>
        <dbReference type="EMBL" id="KAL2101475.1"/>
    </source>
</evidence>
<evidence type="ECO:0000256" key="3">
    <source>
        <dbReference type="SAM" id="Phobius"/>
    </source>
</evidence>
<evidence type="ECO:0000259" key="4">
    <source>
        <dbReference type="PROSITE" id="PS50835"/>
    </source>
</evidence>